<proteinExistence type="predicted"/>
<accession>A0ABU2SFP4</accession>
<evidence type="ECO:0000313" key="1">
    <source>
        <dbReference type="EMBL" id="MDT0447788.1"/>
    </source>
</evidence>
<comment type="caution">
    <text evidence="1">The sequence shown here is derived from an EMBL/GenBank/DDBJ whole genome shotgun (WGS) entry which is preliminary data.</text>
</comment>
<dbReference type="Proteomes" id="UP001180531">
    <property type="component" value="Unassembled WGS sequence"/>
</dbReference>
<sequence length="80" mass="8949">MDLTLMADAFATKVREATGGHPYSYGPVGPAYREFNLEQQTQIVQDWFAGRQPAGTPGEPCDANNPYFRYVNENIRTGSY</sequence>
<organism evidence="1 2">
    <name type="scientific">Streptomyces hesseae</name>
    <dbReference type="NCBI Taxonomy" id="3075519"/>
    <lineage>
        <taxon>Bacteria</taxon>
        <taxon>Bacillati</taxon>
        <taxon>Actinomycetota</taxon>
        <taxon>Actinomycetes</taxon>
        <taxon>Kitasatosporales</taxon>
        <taxon>Streptomycetaceae</taxon>
        <taxon>Streptomyces</taxon>
    </lineage>
</organism>
<evidence type="ECO:0000313" key="2">
    <source>
        <dbReference type="Proteomes" id="UP001180531"/>
    </source>
</evidence>
<dbReference type="EMBL" id="JAVRFI010000001">
    <property type="protein sequence ID" value="MDT0447788.1"/>
    <property type="molecule type" value="Genomic_DNA"/>
</dbReference>
<protein>
    <submittedName>
        <fullName evidence="1">Uncharacterized protein</fullName>
    </submittedName>
</protein>
<dbReference type="RefSeq" id="WP_311607208.1">
    <property type="nucleotide sequence ID" value="NZ_JAVRFI010000001.1"/>
</dbReference>
<reference evidence="1" key="1">
    <citation type="submission" date="2024-05" db="EMBL/GenBank/DDBJ databases">
        <title>30 novel species of actinomycetes from the DSMZ collection.</title>
        <authorList>
            <person name="Nouioui I."/>
        </authorList>
    </citation>
    <scope>NUCLEOTIDE SEQUENCE</scope>
    <source>
        <strain evidence="1">DSM 40473</strain>
    </source>
</reference>
<gene>
    <name evidence="1" type="ORF">RM609_01535</name>
</gene>
<keyword evidence="2" id="KW-1185">Reference proteome</keyword>
<name>A0ABU2SFP4_9ACTN</name>